<evidence type="ECO:0008006" key="4">
    <source>
        <dbReference type="Google" id="ProtNLM"/>
    </source>
</evidence>
<evidence type="ECO:0000256" key="1">
    <source>
        <dbReference type="SAM" id="MobiDB-lite"/>
    </source>
</evidence>
<feature type="region of interest" description="Disordered" evidence="1">
    <location>
        <begin position="872"/>
        <end position="898"/>
    </location>
</feature>
<dbReference type="AlphaFoldDB" id="A0A1E7F4Y3"/>
<feature type="compositionally biased region" description="Pro residues" evidence="1">
    <location>
        <begin position="756"/>
        <end position="785"/>
    </location>
</feature>
<evidence type="ECO:0000313" key="3">
    <source>
        <dbReference type="Proteomes" id="UP000095751"/>
    </source>
</evidence>
<dbReference type="InParanoid" id="A0A1E7F4Y3"/>
<dbReference type="Proteomes" id="UP000095751">
    <property type="component" value="Unassembled WGS sequence"/>
</dbReference>
<sequence length="898" mass="98098">MKLSRQNRKELLFVTVMVATIISSVMVATATATATATHSITKSLFSKADQFYEKRENSHRILSSLHDQQQQQRGYPSFLQAFDDNNINRSNNRSSRRNLAAGDGQDQDVCDSKFVKCLPNDGCTECFATLSLEDIDWTGVATGTNCDDVVKFLVQGGHCTSLEDNIDNSKDIFCETFNACVVWDDDDDNSNSNGKGGDDKRPDGWVNCTALTDCEWEGMHKSWIGDGVCHDNIVGCYNTAICGYDGGDCCEDTCEITETSSYVDCGHDGYACKDPRSKKCNSDLTTKCTSDSKKDNNGSNPADVKCEEDEAKYRLVMFDSFGDGWDTTSLTIQPEGKNSDSNEVVVFKGGLVDGFQGTEYICLSKSPQCYNVIAEGGTWGVEVSWEVRPMGEGSPSIAGGGAPGDCDFSVAGEVCAKTCDGTKPNTDPSKDPDYKSFKDLYSCIEDKCVIQLGACNDDDVCKKCFSEDAPDYCYGIDSFLAVIDCTMCSCTEKEGSEFCTNKSGPGHVIPNPPDDDDDEGGNTKMCTPKETISGTKAMMDYSSCTNLDSVSLLISHFDQNNFGQLDSFETCAHSYRDEANHGGRTALSCMQILKNAKTNPTVVDNKDAPKEAIAALATSLYDHAGTFCDCSKKASDACPLCPSFVNFKTILYESIDACQSLDAIDCDSWNEFWKPCKANLESEFQSSELSDKDQCEYVKSDCGGAGPFPAFRRLDCEEEIPTEAWDFYKKFSKKCLKGSDGIAPGVTPSPSSNIPAPVPSPTNKPKPAPAPTPNTPQNKPTPKPYIPDDDNSKPYPSSDTDDDNKKKSKSHWFRNLIIFCALCGAGYYVYQKRFGGFNFVQYRRRVFGNRMGGGYGMVNSSGIGESEMYSNLNSSTTFEPPTLPPTPQMMNPQMMSGP</sequence>
<dbReference type="EMBL" id="KV784361">
    <property type="protein sequence ID" value="OEU13241.1"/>
    <property type="molecule type" value="Genomic_DNA"/>
</dbReference>
<keyword evidence="3" id="KW-1185">Reference proteome</keyword>
<proteinExistence type="predicted"/>
<feature type="region of interest" description="Disordered" evidence="1">
    <location>
        <begin position="283"/>
        <end position="303"/>
    </location>
</feature>
<feature type="region of interest" description="Disordered" evidence="1">
    <location>
        <begin position="744"/>
        <end position="807"/>
    </location>
</feature>
<accession>A0A1E7F4Y3</accession>
<reference evidence="2 3" key="1">
    <citation type="submission" date="2016-09" db="EMBL/GenBank/DDBJ databases">
        <title>Extensive genetic diversity and differential bi-allelic expression allows diatom success in the polar Southern Ocean.</title>
        <authorList>
            <consortium name="DOE Joint Genome Institute"/>
            <person name="Mock T."/>
            <person name="Otillar R.P."/>
            <person name="Strauss J."/>
            <person name="Dupont C."/>
            <person name="Frickenhaus S."/>
            <person name="Maumus F."/>
            <person name="Mcmullan M."/>
            <person name="Sanges R."/>
            <person name="Schmutz J."/>
            <person name="Toseland A."/>
            <person name="Valas R."/>
            <person name="Veluchamy A."/>
            <person name="Ward B.J."/>
            <person name="Allen A."/>
            <person name="Barry K."/>
            <person name="Falciatore A."/>
            <person name="Ferrante M."/>
            <person name="Fortunato A.E."/>
            <person name="Gloeckner G."/>
            <person name="Gruber A."/>
            <person name="Hipkin R."/>
            <person name="Janech M."/>
            <person name="Kroth P."/>
            <person name="Leese F."/>
            <person name="Lindquist E."/>
            <person name="Lyon B.R."/>
            <person name="Martin J."/>
            <person name="Mayer C."/>
            <person name="Parker M."/>
            <person name="Quesneville H."/>
            <person name="Raymond J."/>
            <person name="Uhlig C."/>
            <person name="Valentin K.U."/>
            <person name="Worden A.Z."/>
            <person name="Armbrust E.V."/>
            <person name="Bowler C."/>
            <person name="Green B."/>
            <person name="Moulton V."/>
            <person name="Van Oosterhout C."/>
            <person name="Grigoriev I."/>
        </authorList>
    </citation>
    <scope>NUCLEOTIDE SEQUENCE [LARGE SCALE GENOMIC DNA]</scope>
    <source>
        <strain evidence="2 3">CCMP1102</strain>
    </source>
</reference>
<organism evidence="2 3">
    <name type="scientific">Fragilariopsis cylindrus CCMP1102</name>
    <dbReference type="NCBI Taxonomy" id="635003"/>
    <lineage>
        <taxon>Eukaryota</taxon>
        <taxon>Sar</taxon>
        <taxon>Stramenopiles</taxon>
        <taxon>Ochrophyta</taxon>
        <taxon>Bacillariophyta</taxon>
        <taxon>Bacillariophyceae</taxon>
        <taxon>Bacillariophycidae</taxon>
        <taxon>Bacillariales</taxon>
        <taxon>Bacillariaceae</taxon>
        <taxon>Fragilariopsis</taxon>
    </lineage>
</organism>
<evidence type="ECO:0000313" key="2">
    <source>
        <dbReference type="EMBL" id="OEU13241.1"/>
    </source>
</evidence>
<protein>
    <recommendedName>
        <fullName evidence="4">LNR domain-containing protein</fullName>
    </recommendedName>
</protein>
<feature type="compositionally biased region" description="Low complexity" evidence="1">
    <location>
        <begin position="888"/>
        <end position="898"/>
    </location>
</feature>
<dbReference type="KEGG" id="fcy:FRACYDRAFT_241577"/>
<dbReference type="OrthoDB" id="191722at2759"/>
<name>A0A1E7F4Y3_9STRA</name>
<gene>
    <name evidence="2" type="ORF">FRACYDRAFT_241577</name>
</gene>